<evidence type="ECO:0000313" key="1">
    <source>
        <dbReference type="EMBL" id="KAF6508186.1"/>
    </source>
</evidence>
<evidence type="ECO:0000313" key="2">
    <source>
        <dbReference type="Proteomes" id="UP000593571"/>
    </source>
</evidence>
<comment type="caution">
    <text evidence="1">The sequence shown here is derived from an EMBL/GenBank/DDBJ whole genome shotgun (WGS) entry which is preliminary data.</text>
</comment>
<dbReference type="Proteomes" id="UP000593571">
    <property type="component" value="Unassembled WGS sequence"/>
</dbReference>
<organism evidence="1 2">
    <name type="scientific">Rousettus aegyptiacus</name>
    <name type="common">Egyptian fruit bat</name>
    <name type="synonym">Pteropus aegyptiacus</name>
    <dbReference type="NCBI Taxonomy" id="9407"/>
    <lineage>
        <taxon>Eukaryota</taxon>
        <taxon>Metazoa</taxon>
        <taxon>Chordata</taxon>
        <taxon>Craniata</taxon>
        <taxon>Vertebrata</taxon>
        <taxon>Euteleostomi</taxon>
        <taxon>Mammalia</taxon>
        <taxon>Eutheria</taxon>
        <taxon>Laurasiatheria</taxon>
        <taxon>Chiroptera</taxon>
        <taxon>Yinpterochiroptera</taxon>
        <taxon>Pteropodoidea</taxon>
        <taxon>Pteropodidae</taxon>
        <taxon>Rousettinae</taxon>
        <taxon>Rousettus</taxon>
    </lineage>
</organism>
<gene>
    <name evidence="1" type="ORF">HJG63_018195</name>
</gene>
<dbReference type="AlphaFoldDB" id="A0A7J8KH25"/>
<reference evidence="1 2" key="1">
    <citation type="journal article" date="2020" name="Nature">
        <title>Six reference-quality genomes reveal evolution of bat adaptations.</title>
        <authorList>
            <person name="Jebb D."/>
            <person name="Huang Z."/>
            <person name="Pippel M."/>
            <person name="Hughes G.M."/>
            <person name="Lavrichenko K."/>
            <person name="Devanna P."/>
            <person name="Winkler S."/>
            <person name="Jermiin L.S."/>
            <person name="Skirmuntt E.C."/>
            <person name="Katzourakis A."/>
            <person name="Burkitt-Gray L."/>
            <person name="Ray D.A."/>
            <person name="Sullivan K.A.M."/>
            <person name="Roscito J.G."/>
            <person name="Kirilenko B.M."/>
            <person name="Davalos L.M."/>
            <person name="Corthals A.P."/>
            <person name="Power M.L."/>
            <person name="Jones G."/>
            <person name="Ransome R.D."/>
            <person name="Dechmann D.K.N."/>
            <person name="Locatelli A.G."/>
            <person name="Puechmaille S.J."/>
            <person name="Fedrigo O."/>
            <person name="Jarvis E.D."/>
            <person name="Hiller M."/>
            <person name="Vernes S.C."/>
            <person name="Myers E.W."/>
            <person name="Teeling E.C."/>
        </authorList>
    </citation>
    <scope>NUCLEOTIDE SEQUENCE [LARGE SCALE GENOMIC DNA]</scope>
    <source>
        <strain evidence="1">MRouAeg1</strain>
        <tissue evidence="1">Muscle</tissue>
    </source>
</reference>
<proteinExistence type="predicted"/>
<accession>A0A7J8KH25</accession>
<name>A0A7J8KH25_ROUAE</name>
<protein>
    <submittedName>
        <fullName evidence="1">Sorting nexin 14</fullName>
    </submittedName>
</protein>
<dbReference type="EMBL" id="JACASE010000001">
    <property type="protein sequence ID" value="KAF6508186.1"/>
    <property type="molecule type" value="Genomic_DNA"/>
</dbReference>
<sequence length="72" mass="8232">MREKLLWVCWPPWVAITKYHKLVAKITEVYFHSSRGSEVQDQGTGEDIEARESGEDAFMWGRTVISNYGIAG</sequence>
<keyword evidence="2" id="KW-1185">Reference proteome</keyword>